<dbReference type="EMBL" id="UINC01008274">
    <property type="protein sequence ID" value="SVA37268.1"/>
    <property type="molecule type" value="Genomic_DNA"/>
</dbReference>
<feature type="transmembrane region" description="Helical" evidence="1">
    <location>
        <begin position="49"/>
        <end position="69"/>
    </location>
</feature>
<evidence type="ECO:0000313" key="2">
    <source>
        <dbReference type="EMBL" id="SVA37268.1"/>
    </source>
</evidence>
<proteinExistence type="predicted"/>
<keyword evidence="1" id="KW-0472">Membrane</keyword>
<organism evidence="2">
    <name type="scientific">marine metagenome</name>
    <dbReference type="NCBI Taxonomy" id="408172"/>
    <lineage>
        <taxon>unclassified sequences</taxon>
        <taxon>metagenomes</taxon>
        <taxon>ecological metagenomes</taxon>
    </lineage>
</organism>
<accession>A0A381VBW6</accession>
<gene>
    <name evidence="2" type="ORF">METZ01_LOCUS90122</name>
</gene>
<sequence>MAEQGQNFDNHTRFVPPYHYVAMPIFALNLLWSVYLFIGVYTFQAFLNVLVALALVILFLFARLFALAAQDRVIRLEMRLRLRELLPDDLQDQINEFTPKQMVGLRFAGDAELPALARKVLEENITAATPIKKLVTDWQGDYHRV</sequence>
<dbReference type="Pfam" id="PF20136">
    <property type="entry name" value="DUF6526"/>
    <property type="match status" value="1"/>
</dbReference>
<name>A0A381VBW6_9ZZZZ</name>
<reference evidence="2" key="1">
    <citation type="submission" date="2018-05" db="EMBL/GenBank/DDBJ databases">
        <authorList>
            <person name="Lanie J.A."/>
            <person name="Ng W.-L."/>
            <person name="Kazmierczak K.M."/>
            <person name="Andrzejewski T.M."/>
            <person name="Davidsen T.M."/>
            <person name="Wayne K.J."/>
            <person name="Tettelin H."/>
            <person name="Glass J.I."/>
            <person name="Rusch D."/>
            <person name="Podicherti R."/>
            <person name="Tsui H.-C.T."/>
            <person name="Winkler M.E."/>
        </authorList>
    </citation>
    <scope>NUCLEOTIDE SEQUENCE</scope>
</reference>
<dbReference type="AlphaFoldDB" id="A0A381VBW6"/>
<keyword evidence="1" id="KW-1133">Transmembrane helix</keyword>
<dbReference type="InterPro" id="IPR045385">
    <property type="entry name" value="DUF6526"/>
</dbReference>
<evidence type="ECO:0000256" key="1">
    <source>
        <dbReference type="SAM" id="Phobius"/>
    </source>
</evidence>
<feature type="transmembrane region" description="Helical" evidence="1">
    <location>
        <begin position="20"/>
        <end position="43"/>
    </location>
</feature>
<keyword evidence="1" id="KW-0812">Transmembrane</keyword>
<protein>
    <submittedName>
        <fullName evidence="2">Uncharacterized protein</fullName>
    </submittedName>
</protein>